<dbReference type="Gene3D" id="1.20.1280.50">
    <property type="match status" value="1"/>
</dbReference>
<dbReference type="SMART" id="SM00579">
    <property type="entry name" value="FBD"/>
    <property type="match status" value="1"/>
</dbReference>
<dbReference type="InterPro" id="IPR050232">
    <property type="entry name" value="FBL13/AtMIF1-like"/>
</dbReference>
<organism evidence="2 3">
    <name type="scientific">Brassica cretica</name>
    <name type="common">Mustard</name>
    <dbReference type="NCBI Taxonomy" id="69181"/>
    <lineage>
        <taxon>Eukaryota</taxon>
        <taxon>Viridiplantae</taxon>
        <taxon>Streptophyta</taxon>
        <taxon>Embryophyta</taxon>
        <taxon>Tracheophyta</taxon>
        <taxon>Spermatophyta</taxon>
        <taxon>Magnoliopsida</taxon>
        <taxon>eudicotyledons</taxon>
        <taxon>Gunneridae</taxon>
        <taxon>Pentapetalae</taxon>
        <taxon>rosids</taxon>
        <taxon>malvids</taxon>
        <taxon>Brassicales</taxon>
        <taxon>Brassicaceae</taxon>
        <taxon>Brassiceae</taxon>
        <taxon>Brassica</taxon>
    </lineage>
</organism>
<sequence length="320" mass="36659">MLNKAATCPEIKEKVCDDGISALPTDLLVHILSIIPTKDAVATSVLSKPWRYIWMLVPKLVCKDTKHTNNGKSVWWFLEQSLQLHKAPILEHLEVKLRSRCPDDADVGKLILNAVERYIRLLDFDLKWNLALSNKILIELPSEVLLPSLKKLNLICVVYKDEDSLVKLLSTYINDDDDEVRSSGSLTIDFPQLKYLLVADFSEDDCLIEIPNLTMAKVDVGTPPNENFLKYLSSVLFLHLHWVDETRKIGESEDLPPWSYVPPCLSSQFEILEWVKYGGTREEKKLLEYILANSKCLKRAGISMRYSKDCNDKNKKKLRN</sequence>
<dbReference type="Proteomes" id="UP000266723">
    <property type="component" value="Unassembled WGS sequence"/>
</dbReference>
<evidence type="ECO:0000313" key="3">
    <source>
        <dbReference type="Proteomes" id="UP000266723"/>
    </source>
</evidence>
<proteinExistence type="predicted"/>
<dbReference type="InterPro" id="IPR001810">
    <property type="entry name" value="F-box_dom"/>
</dbReference>
<feature type="domain" description="FBD" evidence="1">
    <location>
        <begin position="263"/>
        <end position="320"/>
    </location>
</feature>
<dbReference type="EMBL" id="QGKV02001507">
    <property type="protein sequence ID" value="KAF3533541.1"/>
    <property type="molecule type" value="Genomic_DNA"/>
</dbReference>
<dbReference type="InterPro" id="IPR006566">
    <property type="entry name" value="FBD"/>
</dbReference>
<name>A0ABQ7BN49_BRACR</name>
<evidence type="ECO:0000313" key="2">
    <source>
        <dbReference type="EMBL" id="KAF3533541.1"/>
    </source>
</evidence>
<dbReference type="Pfam" id="PF08387">
    <property type="entry name" value="FBD"/>
    <property type="match status" value="1"/>
</dbReference>
<keyword evidence="3" id="KW-1185">Reference proteome</keyword>
<dbReference type="Pfam" id="PF00646">
    <property type="entry name" value="F-box"/>
    <property type="match status" value="1"/>
</dbReference>
<dbReference type="SUPFAM" id="SSF81383">
    <property type="entry name" value="F-box domain"/>
    <property type="match status" value="1"/>
</dbReference>
<accession>A0ABQ7BN49</accession>
<protein>
    <recommendedName>
        <fullName evidence="1">FBD domain-containing protein</fullName>
    </recommendedName>
</protein>
<dbReference type="InterPro" id="IPR013101">
    <property type="entry name" value="LRR_PRU1-like"/>
</dbReference>
<dbReference type="Pfam" id="PF07723">
    <property type="entry name" value="LRR_2"/>
    <property type="match status" value="1"/>
</dbReference>
<dbReference type="PANTHER" id="PTHR31900:SF34">
    <property type="entry name" value="EMB|CAB62440.1-RELATED"/>
    <property type="match status" value="1"/>
</dbReference>
<comment type="caution">
    <text evidence="2">The sequence shown here is derived from an EMBL/GenBank/DDBJ whole genome shotgun (WGS) entry which is preliminary data.</text>
</comment>
<dbReference type="InterPro" id="IPR036047">
    <property type="entry name" value="F-box-like_dom_sf"/>
</dbReference>
<evidence type="ECO:0000259" key="1">
    <source>
        <dbReference type="SMART" id="SM00579"/>
    </source>
</evidence>
<gene>
    <name evidence="2" type="ORF">DY000_02043489</name>
</gene>
<dbReference type="CDD" id="cd22160">
    <property type="entry name" value="F-box_AtFBL13-like"/>
    <property type="match status" value="1"/>
</dbReference>
<dbReference type="PANTHER" id="PTHR31900">
    <property type="entry name" value="F-BOX/RNI SUPERFAMILY PROTEIN-RELATED"/>
    <property type="match status" value="1"/>
</dbReference>
<reference evidence="2 3" key="1">
    <citation type="journal article" date="2020" name="BMC Genomics">
        <title>Intraspecific diversification of the crop wild relative Brassica cretica Lam. using demographic model selection.</title>
        <authorList>
            <person name="Kioukis A."/>
            <person name="Michalopoulou V.A."/>
            <person name="Briers L."/>
            <person name="Pirintsos S."/>
            <person name="Studholme D.J."/>
            <person name="Pavlidis P."/>
            <person name="Sarris P.F."/>
        </authorList>
    </citation>
    <scope>NUCLEOTIDE SEQUENCE [LARGE SCALE GENOMIC DNA]</scope>
    <source>
        <strain evidence="3">cv. PFS-1207/04</strain>
    </source>
</reference>
<dbReference type="InterPro" id="IPR053781">
    <property type="entry name" value="F-box_AtFBL13-like"/>
</dbReference>